<sequence>MIKKILYRSLNKNPEMCKKFIGTGVIEEDYFSNLT</sequence>
<evidence type="ECO:0000313" key="2">
    <source>
        <dbReference type="Proteomes" id="UP000198988"/>
    </source>
</evidence>
<accession>A0A1H6MSJ0</accession>
<reference evidence="2" key="1">
    <citation type="submission" date="2016-06" db="EMBL/GenBank/DDBJ databases">
        <authorList>
            <person name="Petersen J."/>
            <person name="Sayavedra L."/>
        </authorList>
    </citation>
    <scope>NUCLEOTIDE SEQUENCE [LARGE SCALE GENOMIC DNA]</scope>
    <source>
        <strain evidence="2">BazSymA</strain>
    </source>
</reference>
<protein>
    <submittedName>
        <fullName evidence="1">Uncharacterized protein</fullName>
    </submittedName>
</protein>
<gene>
    <name evidence="1" type="ORF">BAZSYMA_ACONTIG167839_2</name>
</gene>
<evidence type="ECO:0000313" key="1">
    <source>
        <dbReference type="EMBL" id="SEI01627.1"/>
    </source>
</evidence>
<name>A0A1H6MSJ0_9GAMM</name>
<dbReference type="EMBL" id="CDSC02000443">
    <property type="protein sequence ID" value="SEI01627.1"/>
    <property type="molecule type" value="Genomic_DNA"/>
</dbReference>
<dbReference type="AlphaFoldDB" id="A0A1H6MSJ0"/>
<dbReference type="Proteomes" id="UP000198988">
    <property type="component" value="Unassembled WGS sequence"/>
</dbReference>
<proteinExistence type="predicted"/>
<organism evidence="1 2">
    <name type="scientific">Bathymodiolus azoricus thioautotrophic gill symbiont</name>
    <dbReference type="NCBI Taxonomy" id="235205"/>
    <lineage>
        <taxon>Bacteria</taxon>
        <taxon>Pseudomonadati</taxon>
        <taxon>Pseudomonadota</taxon>
        <taxon>Gammaproteobacteria</taxon>
        <taxon>sulfur-oxidizing symbionts</taxon>
    </lineage>
</organism>